<dbReference type="Proteomes" id="UP001500889">
    <property type="component" value="Chromosome U"/>
</dbReference>
<keyword evidence="3" id="KW-1185">Reference proteome</keyword>
<evidence type="ECO:0000313" key="3">
    <source>
        <dbReference type="Proteomes" id="UP001500889"/>
    </source>
</evidence>
<evidence type="ECO:0000256" key="1">
    <source>
        <dbReference type="SAM" id="MobiDB-lite"/>
    </source>
</evidence>
<dbReference type="EMBL" id="AP029264">
    <property type="protein sequence ID" value="BFF94944.1"/>
    <property type="molecule type" value="Genomic_DNA"/>
</dbReference>
<feature type="compositionally biased region" description="Low complexity" evidence="1">
    <location>
        <begin position="45"/>
        <end position="54"/>
    </location>
</feature>
<proteinExistence type="predicted"/>
<dbReference type="AlphaFoldDB" id="A0AAU9FGW9"/>
<gene>
    <name evidence="2" type="ORF">DMAD_12454</name>
</gene>
<name>A0AAU9FGW9_DROMD</name>
<protein>
    <submittedName>
        <fullName evidence="2">Uncharacterized protein</fullName>
    </submittedName>
</protein>
<evidence type="ECO:0000313" key="2">
    <source>
        <dbReference type="EMBL" id="BFF94944.1"/>
    </source>
</evidence>
<sequence>MQHAKLLIDIKEQVDLQEKKGLAAVMPKKMNQHSRRSTYHHKECSSSSSSSSSSRLCADDATDKEVMLNKDKDMQPFGNALKEAV</sequence>
<organism evidence="2 3">
    <name type="scientific">Drosophila madeirensis</name>
    <name type="common">Fruit fly</name>
    <dbReference type="NCBI Taxonomy" id="30013"/>
    <lineage>
        <taxon>Eukaryota</taxon>
        <taxon>Metazoa</taxon>
        <taxon>Ecdysozoa</taxon>
        <taxon>Arthropoda</taxon>
        <taxon>Hexapoda</taxon>
        <taxon>Insecta</taxon>
        <taxon>Pterygota</taxon>
        <taxon>Neoptera</taxon>
        <taxon>Endopterygota</taxon>
        <taxon>Diptera</taxon>
        <taxon>Brachycera</taxon>
        <taxon>Muscomorpha</taxon>
        <taxon>Ephydroidea</taxon>
        <taxon>Drosophilidae</taxon>
        <taxon>Drosophila</taxon>
        <taxon>Sophophora</taxon>
    </lineage>
</organism>
<feature type="compositionally biased region" description="Basic residues" evidence="1">
    <location>
        <begin position="30"/>
        <end position="39"/>
    </location>
</feature>
<accession>A0AAU9FGW9</accession>
<reference evidence="2 3" key="1">
    <citation type="submission" date="2024-02" db="EMBL/GenBank/DDBJ databases">
        <title>A chromosome-level genome assembly of Drosophila madeirensis, a fruit fly species endemic to Madeira island.</title>
        <authorList>
            <person name="Tomihara K."/>
            <person name="Llopart A."/>
            <person name="Yamamoto D."/>
        </authorList>
    </citation>
    <scope>NUCLEOTIDE SEQUENCE [LARGE SCALE GENOMIC DNA]</scope>
    <source>
        <strain evidence="2 3">RF1</strain>
    </source>
</reference>
<feature type="region of interest" description="Disordered" evidence="1">
    <location>
        <begin position="27"/>
        <end position="58"/>
    </location>
</feature>